<reference evidence="4 5" key="1">
    <citation type="submission" date="2015-05" db="EMBL/GenBank/DDBJ databases">
        <title>Distinctive expansion of gene families associated with plant cell wall degradation and secondary metabolism in the genomes of grapevine trunk pathogens.</title>
        <authorList>
            <person name="Lawrence D.P."/>
            <person name="Travadon R."/>
            <person name="Rolshausen P.E."/>
            <person name="Baumgartner K."/>
        </authorList>
    </citation>
    <scope>NUCLEOTIDE SEQUENCE [LARGE SCALE GENOMIC DNA]</scope>
    <source>
        <strain evidence="4">UCRPC4</strain>
    </source>
</reference>
<evidence type="ECO:0000313" key="5">
    <source>
        <dbReference type="Proteomes" id="UP000053317"/>
    </source>
</evidence>
<feature type="region of interest" description="Disordered" evidence="2">
    <location>
        <begin position="1"/>
        <end position="23"/>
    </location>
</feature>
<dbReference type="SMART" id="SM00212">
    <property type="entry name" value="UBCc"/>
    <property type="match status" value="1"/>
</dbReference>
<protein>
    <submittedName>
        <fullName evidence="4">Putative ubiquitin conjugating enzyme</fullName>
    </submittedName>
</protein>
<dbReference type="PANTHER" id="PTHR24067">
    <property type="entry name" value="UBIQUITIN-CONJUGATING ENZYME E2"/>
    <property type="match status" value="1"/>
</dbReference>
<keyword evidence="5" id="KW-1185">Reference proteome</keyword>
<dbReference type="Pfam" id="PF00179">
    <property type="entry name" value="UQ_con"/>
    <property type="match status" value="1"/>
</dbReference>
<dbReference type="FunFam" id="3.10.110.10:FF:000098">
    <property type="entry name" value="Ubiquitin conjugating enzyme (UbcJ)"/>
    <property type="match status" value="1"/>
</dbReference>
<evidence type="ECO:0000256" key="2">
    <source>
        <dbReference type="SAM" id="MobiDB-lite"/>
    </source>
</evidence>
<dbReference type="InterPro" id="IPR016135">
    <property type="entry name" value="UBQ-conjugating_enzyme/RWD"/>
</dbReference>
<dbReference type="Gene3D" id="3.10.110.10">
    <property type="entry name" value="Ubiquitin Conjugating Enzyme"/>
    <property type="match status" value="1"/>
</dbReference>
<feature type="domain" description="UBC core" evidence="3">
    <location>
        <begin position="24"/>
        <end position="175"/>
    </location>
</feature>
<dbReference type="SUPFAM" id="SSF54495">
    <property type="entry name" value="UBC-like"/>
    <property type="match status" value="1"/>
</dbReference>
<dbReference type="OrthoDB" id="9973183at2759"/>
<accession>A0A0G2DTE3</accession>
<dbReference type="EMBL" id="LCWF01000247">
    <property type="protein sequence ID" value="KKY13934.1"/>
    <property type="molecule type" value="Genomic_DNA"/>
</dbReference>
<dbReference type="InterPro" id="IPR000608">
    <property type="entry name" value="UBC"/>
</dbReference>
<dbReference type="InterPro" id="IPR050113">
    <property type="entry name" value="Ub_conjugating_enzyme"/>
</dbReference>
<gene>
    <name evidence="4" type="ORF">UCRPC4_g06893</name>
</gene>
<evidence type="ECO:0000256" key="1">
    <source>
        <dbReference type="ARBA" id="ARBA00022786"/>
    </source>
</evidence>
<dbReference type="AlphaFoldDB" id="A0A0G2DTE3"/>
<dbReference type="PROSITE" id="PS50127">
    <property type="entry name" value="UBC_2"/>
    <property type="match status" value="1"/>
</dbReference>
<evidence type="ECO:0000259" key="3">
    <source>
        <dbReference type="PROSITE" id="PS50127"/>
    </source>
</evidence>
<evidence type="ECO:0000313" key="4">
    <source>
        <dbReference type="EMBL" id="KKY13934.1"/>
    </source>
</evidence>
<keyword evidence="1" id="KW-0833">Ubl conjugation pathway</keyword>
<dbReference type="Proteomes" id="UP000053317">
    <property type="component" value="Unassembled WGS sequence"/>
</dbReference>
<name>A0A0G2DTE3_PHACM</name>
<dbReference type="CDD" id="cd23812">
    <property type="entry name" value="UBCc_ScPEX4-like"/>
    <property type="match status" value="1"/>
</dbReference>
<reference evidence="4 5" key="2">
    <citation type="submission" date="2015-05" db="EMBL/GenBank/DDBJ databases">
        <authorList>
            <person name="Morales-Cruz A."/>
            <person name="Amrine K.C."/>
            <person name="Cantu D."/>
        </authorList>
    </citation>
    <scope>NUCLEOTIDE SEQUENCE [LARGE SCALE GENOMIC DNA]</scope>
    <source>
        <strain evidence="4">UCRPC4</strain>
    </source>
</reference>
<comment type="caution">
    <text evidence="4">The sequence shown here is derived from an EMBL/GenBank/DDBJ whole genome shotgun (WGS) entry which is preliminary data.</text>
</comment>
<sequence length="195" mass="21468">MSTTSKSKSSSSRSSPPDSKSTASALKRLLNEIKEYENAPNEALLHLGPVSDEDLFQWEAVLKGVKGSAYEGGLWLLTLTIPPTYPHTPPTIHFVTPICHPNINFSTGEICLTLLTQEHWSPLYTLSSTLTAIQQLLTDPTPDSPLNVDIAKLLRDRDQIGAESLVRFWTGERRWGGEGKGGWISEKVVLGEEGR</sequence>
<proteinExistence type="predicted"/>
<organism evidence="4 5">
    <name type="scientific">Phaeomoniella chlamydospora</name>
    <name type="common">Phaeoacremonium chlamydosporum</name>
    <dbReference type="NCBI Taxonomy" id="158046"/>
    <lineage>
        <taxon>Eukaryota</taxon>
        <taxon>Fungi</taxon>
        <taxon>Dikarya</taxon>
        <taxon>Ascomycota</taxon>
        <taxon>Pezizomycotina</taxon>
        <taxon>Eurotiomycetes</taxon>
        <taxon>Chaetothyriomycetidae</taxon>
        <taxon>Phaeomoniellales</taxon>
        <taxon>Phaeomoniellaceae</taxon>
        <taxon>Phaeomoniella</taxon>
    </lineage>
</organism>